<comment type="caution">
    <text evidence="3">The sequence shown here is derived from an EMBL/GenBank/DDBJ whole genome shotgun (WGS) entry which is preliminary data.</text>
</comment>
<dbReference type="OrthoDB" id="5412507at2"/>
<dbReference type="InterPro" id="IPR043129">
    <property type="entry name" value="ATPase_NBD"/>
</dbReference>
<dbReference type="RefSeq" id="WP_035723098.1">
    <property type="nucleotide sequence ID" value="NZ_BAVS01000009.1"/>
</dbReference>
<dbReference type="AlphaFoldDB" id="W4VIK3"/>
<protein>
    <submittedName>
        <fullName evidence="3">Uncharacterized protein</fullName>
    </submittedName>
</protein>
<dbReference type="STRING" id="1298598.JCM21714_2074"/>
<dbReference type="SUPFAM" id="SSF53067">
    <property type="entry name" value="Actin-like ATPase domain"/>
    <property type="match status" value="2"/>
</dbReference>
<dbReference type="Proteomes" id="UP000019102">
    <property type="component" value="Unassembled WGS sequence"/>
</dbReference>
<dbReference type="EMBL" id="BAVS01000009">
    <property type="protein sequence ID" value="GAE93042.1"/>
    <property type="molecule type" value="Genomic_DNA"/>
</dbReference>
<evidence type="ECO:0000313" key="4">
    <source>
        <dbReference type="Proteomes" id="UP000019102"/>
    </source>
</evidence>
<accession>W4VIK3</accession>
<feature type="domain" description="Actin-like protein N-terminal" evidence="1">
    <location>
        <begin position="8"/>
        <end position="166"/>
    </location>
</feature>
<proteinExistence type="predicted"/>
<dbReference type="InterPro" id="IPR049067">
    <property type="entry name" value="MreB-like_C"/>
</dbReference>
<dbReference type="Pfam" id="PF21522">
    <property type="entry name" value="MreB-like_C"/>
    <property type="match status" value="1"/>
</dbReference>
<dbReference type="InterPro" id="IPR040607">
    <property type="entry name" value="ALP_N"/>
</dbReference>
<feature type="domain" description="Actin homologue MreB-like C-terminal" evidence="2">
    <location>
        <begin position="194"/>
        <end position="320"/>
    </location>
</feature>
<gene>
    <name evidence="3" type="ORF">JCM21714_2074</name>
</gene>
<evidence type="ECO:0000259" key="1">
    <source>
        <dbReference type="Pfam" id="PF17989"/>
    </source>
</evidence>
<dbReference type="Pfam" id="PF17989">
    <property type="entry name" value="ALP_N"/>
    <property type="match status" value="1"/>
</dbReference>
<dbReference type="CDD" id="cd24025">
    <property type="entry name" value="ASKHA_NBD_ParM_pCBH-like"/>
    <property type="match status" value="1"/>
</dbReference>
<evidence type="ECO:0000259" key="2">
    <source>
        <dbReference type="Pfam" id="PF21522"/>
    </source>
</evidence>
<reference evidence="3 4" key="1">
    <citation type="journal article" date="2014" name="Genome Announc.">
        <title>Draft Genome Sequence of the Boron-Tolerant and Moderately Halotolerant Bacterium Gracilibacillus boraciitolerans JCM 21714T.</title>
        <authorList>
            <person name="Ahmed I."/>
            <person name="Oshima K."/>
            <person name="Suda W."/>
            <person name="Kitamura K."/>
            <person name="Iida T."/>
            <person name="Ohmori Y."/>
            <person name="Fujiwara T."/>
            <person name="Hattori M."/>
            <person name="Ohkuma M."/>
        </authorList>
    </citation>
    <scope>NUCLEOTIDE SEQUENCE [LARGE SCALE GENOMIC DNA]</scope>
    <source>
        <strain evidence="3 4">JCM 21714</strain>
    </source>
</reference>
<sequence>MKKLEYVAVDVGYGFVKVISSNGKKVLFPSVVGSGRERMLANFLDEKEQEETDLSEIHIKLNGKHYFIGEMALKNSTDGSRVFERERYNHEYSQILMHAAIQLVVEKGTEEVVLFTGLPLSYMESQKDKFKQKLLQETINIEWITGKTKGQKQIVIKEAYIFPQGFSALWATLLNHEGKTTNKDLFAEGNQIAVIDIGFRTTDLCVIEMQDNASFKALAPFSDTLDQGVVNLYENIKVAYRNQTGGQDLSENKIKRILSQKNISYKGKKIDLTEEVREAHESVANAINDRINKLWKDESDTFDHIYVVGGGGSLFMDYLQSNFDNRLESIVASQFANAIGYYRIGKIMIGDIPSTKVATG</sequence>
<name>W4VIK3_9BACI</name>
<keyword evidence="4" id="KW-1185">Reference proteome</keyword>
<dbReference type="Gene3D" id="3.30.420.40">
    <property type="match status" value="2"/>
</dbReference>
<dbReference type="eggNOG" id="COG0443">
    <property type="taxonomic scope" value="Bacteria"/>
</dbReference>
<evidence type="ECO:0000313" key="3">
    <source>
        <dbReference type="EMBL" id="GAE93042.1"/>
    </source>
</evidence>
<organism evidence="3 4">
    <name type="scientific">Gracilibacillus boraciitolerans JCM 21714</name>
    <dbReference type="NCBI Taxonomy" id="1298598"/>
    <lineage>
        <taxon>Bacteria</taxon>
        <taxon>Bacillati</taxon>
        <taxon>Bacillota</taxon>
        <taxon>Bacilli</taxon>
        <taxon>Bacillales</taxon>
        <taxon>Bacillaceae</taxon>
        <taxon>Gracilibacillus</taxon>
    </lineage>
</organism>